<evidence type="ECO:0000313" key="2">
    <source>
        <dbReference type="EMBL" id="KAJ8453334.1"/>
    </source>
</evidence>
<evidence type="ECO:0000313" key="3">
    <source>
        <dbReference type="Proteomes" id="UP001153076"/>
    </source>
</evidence>
<dbReference type="EMBL" id="JAKOGI010000001">
    <property type="protein sequence ID" value="KAJ8453334.1"/>
    <property type="molecule type" value="Genomic_DNA"/>
</dbReference>
<feature type="region of interest" description="Disordered" evidence="1">
    <location>
        <begin position="712"/>
        <end position="736"/>
    </location>
</feature>
<evidence type="ECO:0000256" key="1">
    <source>
        <dbReference type="SAM" id="MobiDB-lite"/>
    </source>
</evidence>
<protein>
    <recommendedName>
        <fullName evidence="4">Transmembrane protein</fullName>
    </recommendedName>
</protein>
<sequence>MASTLLDYVQNLWPFSILRDDDLKLSDRLVRKISIPQQTKQFVFAISEPESKGTIYILCAQNLSERSARDAEYLIREVRPDAVVAVMGDCALSEIHEYELVEGMNDQVPTSAFEVLIRSFIDKTNKDNYENLAGNLVLREIFGVGFYGHFFASRRMAQEIGSSFMVFESRSLKSDGAGTSETTNVTNKLQSLAMQPASLVPQNLGSVVRQSRRFFIANDLQLQMVKLVSPSVASSLTPKGLSVDIASGTVEPSPTYSPPPFAQMIYPLLMDLHDIFSDIPSMGLALTYAQKMFDNVYKGETVDAETLSEVYSFQIAVEGLRVALANAGKLPIRKLQSPASCKIDFSSLSVEEKSQCLVAHALRSQAKKFKTVVAITDAAGLAGLRKFWNTSVPEEIGDIFEEIVVCQEFGAEGTKDGKDEKKGLLSAKPVVAVGAGATAVLGASSLSKVLPVSTVVKVVTLNVPTSLKIFLTQTYKATSFALSKILGPSKVVAPGFASSGAKMSTTFKAAASAEKIRAVTHSIIASAEKTSFSAMRTAFYEIMRKRRNKPIGVMPWTTFGFSMATCGGLLAYGDGIECAAESLPAAPSIASLGRGIQNLQQASENVRQTSRHKIQKAIESLMYRFRKLKIHKIREATIISALRAPELFQAEYTSVFKFSPRDLKEVLDFLSACKSLRHLEFIQEEMMLERRRTKPASPMHTCHGRIHIIRSRMVPPPNKPSGKGNAKRALGSSTSGSLSKLNGVSFPAVLTIVHSREGFSSYMETSIRALQLRGVVP</sequence>
<keyword evidence="3" id="KW-1185">Reference proteome</keyword>
<dbReference type="OrthoDB" id="1908857at2759"/>
<proteinExistence type="predicted"/>
<name>A0A9Q1L0Z5_9CARY</name>
<dbReference type="Proteomes" id="UP001153076">
    <property type="component" value="Unassembled WGS sequence"/>
</dbReference>
<dbReference type="AlphaFoldDB" id="A0A9Q1L0Z5"/>
<evidence type="ECO:0008006" key="4">
    <source>
        <dbReference type="Google" id="ProtNLM"/>
    </source>
</evidence>
<accession>A0A9Q1L0Z5</accession>
<gene>
    <name evidence="2" type="ORF">Cgig2_008218</name>
</gene>
<reference evidence="2" key="1">
    <citation type="submission" date="2022-04" db="EMBL/GenBank/DDBJ databases">
        <title>Carnegiea gigantea Genome sequencing and assembly v2.</title>
        <authorList>
            <person name="Copetti D."/>
            <person name="Sanderson M.J."/>
            <person name="Burquez A."/>
            <person name="Wojciechowski M.F."/>
        </authorList>
    </citation>
    <scope>NUCLEOTIDE SEQUENCE</scope>
    <source>
        <strain evidence="2">SGP5-SGP5p</strain>
        <tissue evidence="2">Aerial part</tissue>
    </source>
</reference>
<comment type="caution">
    <text evidence="2">The sequence shown here is derived from an EMBL/GenBank/DDBJ whole genome shotgun (WGS) entry which is preliminary data.</text>
</comment>
<dbReference type="PANTHER" id="PTHR36020">
    <property type="entry name" value="TRANSMEMBRANE PROTEIN"/>
    <property type="match status" value="1"/>
</dbReference>
<dbReference type="PANTHER" id="PTHR36020:SF1">
    <property type="entry name" value="TRANSMEMBRANE PROTEIN"/>
    <property type="match status" value="1"/>
</dbReference>
<organism evidence="2 3">
    <name type="scientific">Carnegiea gigantea</name>
    <dbReference type="NCBI Taxonomy" id="171969"/>
    <lineage>
        <taxon>Eukaryota</taxon>
        <taxon>Viridiplantae</taxon>
        <taxon>Streptophyta</taxon>
        <taxon>Embryophyta</taxon>
        <taxon>Tracheophyta</taxon>
        <taxon>Spermatophyta</taxon>
        <taxon>Magnoliopsida</taxon>
        <taxon>eudicotyledons</taxon>
        <taxon>Gunneridae</taxon>
        <taxon>Pentapetalae</taxon>
        <taxon>Caryophyllales</taxon>
        <taxon>Cactineae</taxon>
        <taxon>Cactaceae</taxon>
        <taxon>Cactoideae</taxon>
        <taxon>Echinocereeae</taxon>
        <taxon>Carnegiea</taxon>
    </lineage>
</organism>